<dbReference type="InterPro" id="IPR013320">
    <property type="entry name" value="ConA-like_dom_sf"/>
</dbReference>
<evidence type="ECO:0000313" key="3">
    <source>
        <dbReference type="EMBL" id="RZO26737.1"/>
    </source>
</evidence>
<comment type="similarity">
    <text evidence="1">Belongs to the glycosyl hydrolase 16 family.</text>
</comment>
<reference evidence="3 4" key="1">
    <citation type="submission" date="2019-02" db="EMBL/GenBank/DDBJ databases">
        <title>Prokaryotic population dynamics and viral predation in marine succession experiment using metagenomics: the confinement effect.</title>
        <authorList>
            <person name="Haro-Moreno J.M."/>
            <person name="Rodriguez-Valera F."/>
            <person name="Lopez-Perez M."/>
        </authorList>
    </citation>
    <scope>NUCLEOTIDE SEQUENCE [LARGE SCALE GENOMIC DNA]</scope>
    <source>
        <strain evidence="3">MED-G162</strain>
    </source>
</reference>
<dbReference type="GO" id="GO:0005975">
    <property type="term" value="P:carbohydrate metabolic process"/>
    <property type="evidence" value="ECO:0007669"/>
    <property type="project" value="InterPro"/>
</dbReference>
<sequence length="329" mass="36806">MNFFIYLVIFLLVSCGGGGGLASSDINNSIEIENESYSYSPPSGNSRDNCVAKSPSSDWLDDFIMPQLDLSKWSYDEGCNNNGGGCNGNNELQNYTSNDRDNLFIENGLLKIQALNEINIGSDNVLQNFTSAKIMTKDKFPIDVNSRVTVCFRVPEGTGLWPAIWMLPFDGSPWPSGGEIDLMEAKGRSYASNGSPGQANKVGSAVHFGTTWPDHEYITSDFYTSNENTYQNYFHSVTMIFQNNLIDFYIDNETTPHLSINPSIYPLNQYTYPFNKEFYLIINLAVGGNFDGGRIESSEICDDPSCSNFPENPDKKRLLIDWIEFEVIN</sequence>
<gene>
    <name evidence="3" type="ORF">EVA95_01460</name>
</gene>
<protein>
    <submittedName>
        <fullName evidence="3">Glycoside hydrolase family 16 protein</fullName>
    </submittedName>
</protein>
<feature type="domain" description="GH16" evidence="2">
    <location>
        <begin position="57"/>
        <end position="329"/>
    </location>
</feature>
<dbReference type="GO" id="GO:0004553">
    <property type="term" value="F:hydrolase activity, hydrolyzing O-glycosyl compounds"/>
    <property type="evidence" value="ECO:0007669"/>
    <property type="project" value="InterPro"/>
</dbReference>
<keyword evidence="3" id="KW-0378">Hydrolase</keyword>
<dbReference type="Pfam" id="PF26113">
    <property type="entry name" value="GH16_XgeA"/>
    <property type="match status" value="1"/>
</dbReference>
<evidence type="ECO:0000313" key="4">
    <source>
        <dbReference type="Proteomes" id="UP000319384"/>
    </source>
</evidence>
<dbReference type="CDD" id="cd08023">
    <property type="entry name" value="GH16_laminarinase_like"/>
    <property type="match status" value="1"/>
</dbReference>
<organism evidence="3 4">
    <name type="scientific">SAR86 cluster bacterium</name>
    <dbReference type="NCBI Taxonomy" id="2030880"/>
    <lineage>
        <taxon>Bacteria</taxon>
        <taxon>Pseudomonadati</taxon>
        <taxon>Pseudomonadota</taxon>
        <taxon>Gammaproteobacteria</taxon>
        <taxon>SAR86 cluster</taxon>
    </lineage>
</organism>
<evidence type="ECO:0000256" key="1">
    <source>
        <dbReference type="ARBA" id="ARBA00006865"/>
    </source>
</evidence>
<dbReference type="Gene3D" id="2.60.120.200">
    <property type="match status" value="1"/>
</dbReference>
<dbReference type="AlphaFoldDB" id="A0A520MZS6"/>
<dbReference type="PANTHER" id="PTHR10963:SF55">
    <property type="entry name" value="GLYCOSIDE HYDROLASE FAMILY 16 PROTEIN"/>
    <property type="match status" value="1"/>
</dbReference>
<dbReference type="InterPro" id="IPR000757">
    <property type="entry name" value="Beta-glucanase-like"/>
</dbReference>
<dbReference type="SUPFAM" id="SSF49899">
    <property type="entry name" value="Concanavalin A-like lectins/glucanases"/>
    <property type="match status" value="1"/>
</dbReference>
<dbReference type="PANTHER" id="PTHR10963">
    <property type="entry name" value="GLYCOSYL HYDROLASE-RELATED"/>
    <property type="match status" value="1"/>
</dbReference>
<comment type="caution">
    <text evidence="3">The sequence shown here is derived from an EMBL/GenBank/DDBJ whole genome shotgun (WGS) entry which is preliminary data.</text>
</comment>
<dbReference type="PROSITE" id="PS51762">
    <property type="entry name" value="GH16_2"/>
    <property type="match status" value="1"/>
</dbReference>
<proteinExistence type="inferred from homology"/>
<dbReference type="InterPro" id="IPR050546">
    <property type="entry name" value="Glycosyl_Hydrlase_16"/>
</dbReference>
<name>A0A520MZS6_9GAMM</name>
<evidence type="ECO:0000259" key="2">
    <source>
        <dbReference type="PROSITE" id="PS51762"/>
    </source>
</evidence>
<accession>A0A520MZS6</accession>
<dbReference type="Proteomes" id="UP000319384">
    <property type="component" value="Unassembled WGS sequence"/>
</dbReference>
<dbReference type="EMBL" id="SHBH01000007">
    <property type="protein sequence ID" value="RZO26737.1"/>
    <property type="molecule type" value="Genomic_DNA"/>
</dbReference>